<dbReference type="GO" id="GO:0032259">
    <property type="term" value="P:methylation"/>
    <property type="evidence" value="ECO:0007669"/>
    <property type="project" value="UniProtKB-KW"/>
</dbReference>
<evidence type="ECO:0000313" key="5">
    <source>
        <dbReference type="Proteomes" id="UP000070373"/>
    </source>
</evidence>
<organism evidence="4 5">
    <name type="scientific">candidate division MSBL1 archaeon SCGC-AAA259E17</name>
    <dbReference type="NCBI Taxonomy" id="1698263"/>
    <lineage>
        <taxon>Archaea</taxon>
        <taxon>Methanobacteriati</taxon>
        <taxon>Methanobacteriota</taxon>
        <taxon>candidate division MSBL1</taxon>
    </lineage>
</organism>
<keyword evidence="5" id="KW-1185">Reference proteome</keyword>
<reference evidence="4 5" key="1">
    <citation type="journal article" date="2016" name="Sci. Rep.">
        <title>Metabolic traits of an uncultured archaeal lineage -MSBL1- from brine pools of the Red Sea.</title>
        <authorList>
            <person name="Mwirichia R."/>
            <person name="Alam I."/>
            <person name="Rashid M."/>
            <person name="Vinu M."/>
            <person name="Ba-Alawi W."/>
            <person name="Anthony Kamau A."/>
            <person name="Kamanda Ngugi D."/>
            <person name="Goker M."/>
            <person name="Klenk H.P."/>
            <person name="Bajic V."/>
            <person name="Stingl U."/>
        </authorList>
    </citation>
    <scope>NUCLEOTIDE SEQUENCE [LARGE SCALE GENOMIC DNA]</scope>
    <source>
        <strain evidence="4">SCGC-AAA259E17</strain>
    </source>
</reference>
<evidence type="ECO:0000256" key="2">
    <source>
        <dbReference type="ARBA" id="ARBA00022679"/>
    </source>
</evidence>
<gene>
    <name evidence="4" type="ORF">AKJ64_01415</name>
</gene>
<evidence type="ECO:0000313" key="4">
    <source>
        <dbReference type="EMBL" id="KXA93119.1"/>
    </source>
</evidence>
<keyword evidence="1" id="KW-0489">Methyltransferase</keyword>
<feature type="domain" description="DNA methylase N-4/N-6" evidence="3">
    <location>
        <begin position="12"/>
        <end position="108"/>
    </location>
</feature>
<dbReference type="GO" id="GO:0008170">
    <property type="term" value="F:N-methyltransferase activity"/>
    <property type="evidence" value="ECO:0007669"/>
    <property type="project" value="InterPro"/>
</dbReference>
<evidence type="ECO:0000259" key="3">
    <source>
        <dbReference type="Pfam" id="PF01555"/>
    </source>
</evidence>
<dbReference type="Proteomes" id="UP000070373">
    <property type="component" value="Unassembled WGS sequence"/>
</dbReference>
<dbReference type="Pfam" id="PF01555">
    <property type="entry name" value="N6_N4_Mtase"/>
    <property type="match status" value="1"/>
</dbReference>
<evidence type="ECO:0000256" key="1">
    <source>
        <dbReference type="ARBA" id="ARBA00022603"/>
    </source>
</evidence>
<dbReference type="InterPro" id="IPR029063">
    <property type="entry name" value="SAM-dependent_MTases_sf"/>
</dbReference>
<dbReference type="GO" id="GO:0003677">
    <property type="term" value="F:DNA binding"/>
    <property type="evidence" value="ECO:0007669"/>
    <property type="project" value="InterPro"/>
</dbReference>
<dbReference type="Gene3D" id="3.40.50.150">
    <property type="entry name" value="Vaccinia Virus protein VP39"/>
    <property type="match status" value="1"/>
</dbReference>
<dbReference type="InterPro" id="IPR002941">
    <property type="entry name" value="DNA_methylase_N4/N6"/>
</dbReference>
<accession>A0A133UG14</accession>
<proteinExistence type="predicted"/>
<dbReference type="AlphaFoldDB" id="A0A133UG14"/>
<protein>
    <recommendedName>
        <fullName evidence="3">DNA methylase N-4/N-6 domain-containing protein</fullName>
    </recommendedName>
</protein>
<keyword evidence="2" id="KW-0808">Transferase</keyword>
<name>A0A133UG14_9EURY</name>
<dbReference type="SUPFAM" id="SSF53335">
    <property type="entry name" value="S-adenosyl-L-methionine-dependent methyltransferases"/>
    <property type="match status" value="1"/>
</dbReference>
<comment type="caution">
    <text evidence="4">The sequence shown here is derived from an EMBL/GenBank/DDBJ whole genome shotgun (WGS) entry which is preliminary data.</text>
</comment>
<dbReference type="EMBL" id="LHXN01000015">
    <property type="protein sequence ID" value="KXA93119.1"/>
    <property type="molecule type" value="Genomic_DNA"/>
</dbReference>
<sequence length="268" mass="30778">MGAKETGNYIYNEKIRSEKIHETMEKFSNLPYKQGKYESRHWGNKRHQLCSYPSKITPSIAYHLVKHFTDRGDIVLDPLAGAGTIPLEACLNGRIGIGSDLSPLAYHITNAKVNVQKKSKVSAKIEDLKDFIETSKLDKIVLEETEDEIKEFFHERTLREIIKARKYLNNIKDSPTHSLLFASISHILHGNRPYALSRRSHNVIPIPPKGEFKYESLINSLTDKVERFFKSQLPMDFKEGKAFQQNILDFSKSPAAKRKRPQNRPVLC</sequence>